<organism evidence="2 3">
    <name type="scientific">Colletotrichum salicis</name>
    <dbReference type="NCBI Taxonomy" id="1209931"/>
    <lineage>
        <taxon>Eukaryota</taxon>
        <taxon>Fungi</taxon>
        <taxon>Dikarya</taxon>
        <taxon>Ascomycota</taxon>
        <taxon>Pezizomycotina</taxon>
        <taxon>Sordariomycetes</taxon>
        <taxon>Hypocreomycetidae</taxon>
        <taxon>Glomerellales</taxon>
        <taxon>Glomerellaceae</taxon>
        <taxon>Colletotrichum</taxon>
        <taxon>Colletotrichum acutatum species complex</taxon>
    </lineage>
</organism>
<evidence type="ECO:0000313" key="2">
    <source>
        <dbReference type="EMBL" id="KXH36832.1"/>
    </source>
</evidence>
<feature type="compositionally biased region" description="Polar residues" evidence="1">
    <location>
        <begin position="78"/>
        <end position="102"/>
    </location>
</feature>
<feature type="region of interest" description="Disordered" evidence="1">
    <location>
        <begin position="69"/>
        <end position="102"/>
    </location>
</feature>
<sequence>MSVILSTEVKTLSTKTADCSSMSFQNNLPTATVGQIGTSAINGPLNHPGATVTASDNVATTSGIIVVPTSGPAVPPGSQGSVSEGSETLRTSSTTRASPSGTTIVQVPTAGFEKFNPASWLLGVLAALILIM</sequence>
<dbReference type="Proteomes" id="UP000070121">
    <property type="component" value="Unassembled WGS sequence"/>
</dbReference>
<gene>
    <name evidence="2" type="ORF">CSAL01_01202</name>
</gene>
<keyword evidence="3" id="KW-1185">Reference proteome</keyword>
<reference evidence="2 3" key="1">
    <citation type="submission" date="2014-02" db="EMBL/GenBank/DDBJ databases">
        <title>The genome sequence of Colletotrichum salicis CBS 607.94.</title>
        <authorList>
            <person name="Baroncelli R."/>
            <person name="Thon M.R."/>
        </authorList>
    </citation>
    <scope>NUCLEOTIDE SEQUENCE [LARGE SCALE GENOMIC DNA]</scope>
    <source>
        <strain evidence="2 3">CBS 607.94</strain>
    </source>
</reference>
<dbReference type="OrthoDB" id="4850662at2759"/>
<proteinExistence type="predicted"/>
<dbReference type="AlphaFoldDB" id="A0A135SLS9"/>
<name>A0A135SLS9_9PEZI</name>
<protein>
    <submittedName>
        <fullName evidence="2">Uncharacterized protein</fullName>
    </submittedName>
</protein>
<dbReference type="EMBL" id="JFFI01002342">
    <property type="protein sequence ID" value="KXH36832.1"/>
    <property type="molecule type" value="Genomic_DNA"/>
</dbReference>
<accession>A0A135SLS9</accession>
<comment type="caution">
    <text evidence="2">The sequence shown here is derived from an EMBL/GenBank/DDBJ whole genome shotgun (WGS) entry which is preliminary data.</text>
</comment>
<evidence type="ECO:0000256" key="1">
    <source>
        <dbReference type="SAM" id="MobiDB-lite"/>
    </source>
</evidence>
<evidence type="ECO:0000313" key="3">
    <source>
        <dbReference type="Proteomes" id="UP000070121"/>
    </source>
</evidence>